<dbReference type="AlphaFoldDB" id="A0AAV2IF83"/>
<accession>A0AAV2IF83</accession>
<evidence type="ECO:0000259" key="1">
    <source>
        <dbReference type="Pfam" id="PF04326"/>
    </source>
</evidence>
<feature type="domain" description="Schlafen AlbA-2" evidence="1">
    <location>
        <begin position="281"/>
        <end position="388"/>
    </location>
</feature>
<dbReference type="InterPro" id="IPR038461">
    <property type="entry name" value="Schlafen_AlbA_2_dom_sf"/>
</dbReference>
<reference evidence="2 3" key="1">
    <citation type="submission" date="2024-04" db="EMBL/GenBank/DDBJ databases">
        <authorList>
            <consortium name="Genoscope - CEA"/>
            <person name="William W."/>
        </authorList>
    </citation>
    <scope>NUCLEOTIDE SEQUENCE [LARGE SCALE GENOMIC DNA]</scope>
</reference>
<evidence type="ECO:0000313" key="3">
    <source>
        <dbReference type="Proteomes" id="UP001497497"/>
    </source>
</evidence>
<dbReference type="InterPro" id="IPR007421">
    <property type="entry name" value="Schlafen_AlbA_2_dom"/>
</dbReference>
<comment type="caution">
    <text evidence="2">The sequence shown here is derived from an EMBL/GenBank/DDBJ whole genome shotgun (WGS) entry which is preliminary data.</text>
</comment>
<protein>
    <recommendedName>
        <fullName evidence="1">Schlafen AlbA-2 domain-containing protein</fullName>
    </recommendedName>
</protein>
<dbReference type="Proteomes" id="UP001497497">
    <property type="component" value="Unassembled WGS sequence"/>
</dbReference>
<name>A0AAV2IF83_LYMST</name>
<evidence type="ECO:0000313" key="2">
    <source>
        <dbReference type="EMBL" id="CAL1545505.1"/>
    </source>
</evidence>
<keyword evidence="3" id="KW-1185">Reference proteome</keyword>
<dbReference type="EMBL" id="CAXITT010000716">
    <property type="protein sequence ID" value="CAL1545505.1"/>
    <property type="molecule type" value="Genomic_DNA"/>
</dbReference>
<sequence>MDPTTQPGAASSPSLVDALKCLRGFSDTIVGVLFGPLRLRPETDETAKNIFRLLNIFGILDTDIAKISVHPKSDYVRIDFKSAEMADFVVMAVKEKSAVKRVYNFTRLSDSPDKLQAVQLLDATKFQELRDIAKLFADTAPAGAPSPSVNLVTYSPVDEDVLCVVKSWRRRSQEAVPAGTTAAATERVFELMPLSLGVDTLDVTMPLDMPEIIMDIAQPSVCNNPSKKDESMSTVKLPHPFWQGPPFYLFHGRVHLQHACNVYDNKVRINATSWERSINDIAYMLAVHVTCMANRRDGGSIFLGVTAGGLAEGFIIPSNVVDKLKLEIDNQMSNTIRPMLLPYSYKINYVKVIGNADRDKTYGTVIEVHVDVGANSTVQYRYNNKVCIYDEKLKKVFFILPTDKDDRVRW</sequence>
<organism evidence="2 3">
    <name type="scientific">Lymnaea stagnalis</name>
    <name type="common">Great pond snail</name>
    <name type="synonym">Helix stagnalis</name>
    <dbReference type="NCBI Taxonomy" id="6523"/>
    <lineage>
        <taxon>Eukaryota</taxon>
        <taxon>Metazoa</taxon>
        <taxon>Spiralia</taxon>
        <taxon>Lophotrochozoa</taxon>
        <taxon>Mollusca</taxon>
        <taxon>Gastropoda</taxon>
        <taxon>Heterobranchia</taxon>
        <taxon>Euthyneura</taxon>
        <taxon>Panpulmonata</taxon>
        <taxon>Hygrophila</taxon>
        <taxon>Lymnaeoidea</taxon>
        <taxon>Lymnaeidae</taxon>
        <taxon>Lymnaea</taxon>
    </lineage>
</organism>
<proteinExistence type="predicted"/>
<dbReference type="Gene3D" id="3.30.950.30">
    <property type="entry name" value="Schlafen, AAA domain"/>
    <property type="match status" value="1"/>
</dbReference>
<dbReference type="Pfam" id="PF04326">
    <property type="entry name" value="SLFN_AlbA_2"/>
    <property type="match status" value="1"/>
</dbReference>
<gene>
    <name evidence="2" type="ORF">GSLYS_00018988001</name>
</gene>